<keyword evidence="5 6" id="KW-0472">Membrane</keyword>
<proteinExistence type="predicted"/>
<dbReference type="PANTHER" id="PTHR42718:SF9">
    <property type="entry name" value="MAJOR FACILITATOR SUPERFAMILY MULTIDRUG TRANSPORTER MFSC"/>
    <property type="match status" value="1"/>
</dbReference>
<keyword evidence="3 6" id="KW-0812">Transmembrane</keyword>
<evidence type="ECO:0000256" key="6">
    <source>
        <dbReference type="SAM" id="Phobius"/>
    </source>
</evidence>
<evidence type="ECO:0000259" key="7">
    <source>
        <dbReference type="PROSITE" id="PS50850"/>
    </source>
</evidence>
<evidence type="ECO:0000256" key="3">
    <source>
        <dbReference type="ARBA" id="ARBA00022692"/>
    </source>
</evidence>
<evidence type="ECO:0000256" key="2">
    <source>
        <dbReference type="ARBA" id="ARBA00022448"/>
    </source>
</evidence>
<feature type="transmembrane region" description="Helical" evidence="6">
    <location>
        <begin position="149"/>
        <end position="173"/>
    </location>
</feature>
<dbReference type="InterPro" id="IPR036259">
    <property type="entry name" value="MFS_trans_sf"/>
</dbReference>
<keyword evidence="4 6" id="KW-1133">Transmembrane helix</keyword>
<organism evidence="8 9">
    <name type="scientific">Nonomuraea rosea</name>
    <dbReference type="NCBI Taxonomy" id="638574"/>
    <lineage>
        <taxon>Bacteria</taxon>
        <taxon>Bacillati</taxon>
        <taxon>Actinomycetota</taxon>
        <taxon>Actinomycetes</taxon>
        <taxon>Streptosporangiales</taxon>
        <taxon>Streptosporangiaceae</taxon>
        <taxon>Nonomuraea</taxon>
    </lineage>
</organism>
<dbReference type="PROSITE" id="PS50850">
    <property type="entry name" value="MFS"/>
    <property type="match status" value="1"/>
</dbReference>
<reference evidence="9" key="1">
    <citation type="journal article" date="2019" name="Int. J. Syst. Evol. Microbiol.">
        <title>The Global Catalogue of Microorganisms (GCM) 10K type strain sequencing project: providing services to taxonomists for standard genome sequencing and annotation.</title>
        <authorList>
            <consortium name="The Broad Institute Genomics Platform"/>
            <consortium name="The Broad Institute Genome Sequencing Center for Infectious Disease"/>
            <person name="Wu L."/>
            <person name="Ma J."/>
        </authorList>
    </citation>
    <scope>NUCLEOTIDE SEQUENCE [LARGE SCALE GENOMIC DNA]</scope>
    <source>
        <strain evidence="9">JCM 17326</strain>
    </source>
</reference>
<dbReference type="Gene3D" id="1.20.1720.10">
    <property type="entry name" value="Multidrug resistance protein D"/>
    <property type="match status" value="1"/>
</dbReference>
<evidence type="ECO:0000256" key="1">
    <source>
        <dbReference type="ARBA" id="ARBA00004651"/>
    </source>
</evidence>
<comment type="caution">
    <text evidence="8">The sequence shown here is derived from an EMBL/GenBank/DDBJ whole genome shotgun (WGS) entry which is preliminary data.</text>
</comment>
<comment type="subcellular location">
    <subcellularLocation>
        <location evidence="1">Cell membrane</location>
        <topology evidence="1">Multi-pass membrane protein</topology>
    </subcellularLocation>
</comment>
<evidence type="ECO:0000313" key="8">
    <source>
        <dbReference type="EMBL" id="GAA3566518.1"/>
    </source>
</evidence>
<dbReference type="PANTHER" id="PTHR42718">
    <property type="entry name" value="MAJOR FACILITATOR SUPERFAMILY MULTIDRUG TRANSPORTER MFSC"/>
    <property type="match status" value="1"/>
</dbReference>
<name>A0ABP6XFS7_9ACTN</name>
<sequence length="183" mass="19300">MLAALTLCVAIFSANWTVLTAAQEVIITDLALTPMSAVWLIYAFPIALLGVLIPVKGRLSVLLCGLAVFGLASAACAFAVHGGMLIACRFGQGLAAAIVLRAGFELIRTHFRGTRWWPALVIPVVAVVLGQIAGPVIGGILAEYAGFRWIFLLDVPLVIGAMVIVALCTPRFAPAAAADRYER</sequence>
<dbReference type="InterPro" id="IPR020846">
    <property type="entry name" value="MFS_dom"/>
</dbReference>
<keyword evidence="9" id="KW-1185">Reference proteome</keyword>
<keyword evidence="2" id="KW-0813">Transport</keyword>
<feature type="transmembrane region" description="Helical" evidence="6">
    <location>
        <begin position="86"/>
        <end position="104"/>
    </location>
</feature>
<dbReference type="SUPFAM" id="SSF103473">
    <property type="entry name" value="MFS general substrate transporter"/>
    <property type="match status" value="1"/>
</dbReference>
<gene>
    <name evidence="8" type="ORF">GCM10022419_053960</name>
</gene>
<evidence type="ECO:0000256" key="4">
    <source>
        <dbReference type="ARBA" id="ARBA00022989"/>
    </source>
</evidence>
<dbReference type="Proteomes" id="UP001500630">
    <property type="component" value="Unassembled WGS sequence"/>
</dbReference>
<dbReference type="EMBL" id="BAABDQ010000012">
    <property type="protein sequence ID" value="GAA3566518.1"/>
    <property type="molecule type" value="Genomic_DNA"/>
</dbReference>
<protein>
    <recommendedName>
        <fullName evidence="7">Major facilitator superfamily (MFS) profile domain-containing protein</fullName>
    </recommendedName>
</protein>
<feature type="transmembrane region" description="Helical" evidence="6">
    <location>
        <begin position="59"/>
        <end position="80"/>
    </location>
</feature>
<feature type="transmembrane region" description="Helical" evidence="6">
    <location>
        <begin position="31"/>
        <end position="52"/>
    </location>
</feature>
<evidence type="ECO:0000313" key="9">
    <source>
        <dbReference type="Proteomes" id="UP001500630"/>
    </source>
</evidence>
<feature type="domain" description="Major facilitator superfamily (MFS) profile" evidence="7">
    <location>
        <begin position="1"/>
        <end position="183"/>
    </location>
</feature>
<dbReference type="Pfam" id="PF07690">
    <property type="entry name" value="MFS_1"/>
    <property type="match status" value="1"/>
</dbReference>
<dbReference type="InterPro" id="IPR011701">
    <property type="entry name" value="MFS"/>
</dbReference>
<accession>A0ABP6XFS7</accession>
<evidence type="ECO:0000256" key="5">
    <source>
        <dbReference type="ARBA" id="ARBA00023136"/>
    </source>
</evidence>
<feature type="transmembrane region" description="Helical" evidence="6">
    <location>
        <begin position="116"/>
        <end position="137"/>
    </location>
</feature>